<gene>
    <name evidence="3" type="ORF">SAMN02745216_03496</name>
</gene>
<evidence type="ECO:0000313" key="3">
    <source>
        <dbReference type="EMBL" id="SHK46851.1"/>
    </source>
</evidence>
<evidence type="ECO:0000313" key="4">
    <source>
        <dbReference type="Proteomes" id="UP000183994"/>
    </source>
</evidence>
<organism evidence="3 4">
    <name type="scientific">Desulfatibacillum alkenivorans DSM 16219</name>
    <dbReference type="NCBI Taxonomy" id="1121393"/>
    <lineage>
        <taxon>Bacteria</taxon>
        <taxon>Pseudomonadati</taxon>
        <taxon>Thermodesulfobacteriota</taxon>
        <taxon>Desulfobacteria</taxon>
        <taxon>Desulfobacterales</taxon>
        <taxon>Desulfatibacillaceae</taxon>
        <taxon>Desulfatibacillum</taxon>
    </lineage>
</organism>
<reference evidence="4" key="1">
    <citation type="submission" date="2016-11" db="EMBL/GenBank/DDBJ databases">
        <authorList>
            <person name="Varghese N."/>
            <person name="Submissions S."/>
        </authorList>
    </citation>
    <scope>NUCLEOTIDE SEQUENCE [LARGE SCALE GENOMIC DNA]</scope>
    <source>
        <strain evidence="4">DSM 16219</strain>
    </source>
</reference>
<dbReference type="PROSITE" id="PS51257">
    <property type="entry name" value="PROKAR_LIPOPROTEIN"/>
    <property type="match status" value="1"/>
</dbReference>
<dbReference type="AlphaFoldDB" id="A0A1M6SQ39"/>
<feature type="compositionally biased region" description="Polar residues" evidence="1">
    <location>
        <begin position="491"/>
        <end position="506"/>
    </location>
</feature>
<keyword evidence="4" id="KW-1185">Reference proteome</keyword>
<dbReference type="STRING" id="1121393.SAMN02745216_03496"/>
<dbReference type="OrthoDB" id="5410776at2"/>
<sequence>MKLKALFIILLALSLSMAGCGLPKDLKQEAGAQDQRINDLAMKITEKRNSLERFAKSDEYEKFAKYAERENWEGMLDEAQHMLNKGRTDYDQKVTPLLEANKKDQAPDLIRALGNVRGQLRKTDQASERVEKRIAFLRDVMSEPEPMVEKAEQDFSALTKQTEATSQVLEKAKADYPDKIQDIDAKFAPVLDLKQESAQALDKAHAQLEMHKSSENADYAVLGDSCTLIEKDNETVKADCAALKKRSAELYKSYSKVLEDMRVDYFVAIGRTSWDNNAEYDRDNDYTYPSKQVDAESYEILASLPENTVLARYRGNFYSSVDNRVWKSLNFNPTQDMSAWDDEAEFWISDMDAKFYHKYLIIEGANQRKTDWIEVDEDVFDKYEDALGMTIMSKPYGMYEDEALTEPMPPGMEYVGNSKYGEWRQDSGGRSFWHWYGQYAFFRMLMGNRYYYRGDYDHWYRDYRGRRPYYGRGADTWGTYSSHGRTTYSNSHYGRSGGFSRSTPTVRGSGPASRGGGPGTRGK</sequence>
<feature type="region of interest" description="Disordered" evidence="1">
    <location>
        <begin position="491"/>
        <end position="523"/>
    </location>
</feature>
<proteinExistence type="predicted"/>
<keyword evidence="2" id="KW-0732">Signal</keyword>
<protein>
    <submittedName>
        <fullName evidence="3">Uncharacterized protein</fullName>
    </submittedName>
</protein>
<accession>A0A1M6SQ39</accession>
<feature type="signal peptide" evidence="2">
    <location>
        <begin position="1"/>
        <end position="18"/>
    </location>
</feature>
<dbReference type="Proteomes" id="UP000183994">
    <property type="component" value="Unassembled WGS sequence"/>
</dbReference>
<dbReference type="RefSeq" id="WP_073477546.1">
    <property type="nucleotide sequence ID" value="NZ_FQZU01000025.1"/>
</dbReference>
<feature type="compositionally biased region" description="Gly residues" evidence="1">
    <location>
        <begin position="513"/>
        <end position="523"/>
    </location>
</feature>
<evidence type="ECO:0000256" key="2">
    <source>
        <dbReference type="SAM" id="SignalP"/>
    </source>
</evidence>
<evidence type="ECO:0000256" key="1">
    <source>
        <dbReference type="SAM" id="MobiDB-lite"/>
    </source>
</evidence>
<dbReference type="EMBL" id="FQZU01000025">
    <property type="protein sequence ID" value="SHK46851.1"/>
    <property type="molecule type" value="Genomic_DNA"/>
</dbReference>
<feature type="chain" id="PRO_5013087754" evidence="2">
    <location>
        <begin position="19"/>
        <end position="523"/>
    </location>
</feature>
<name>A0A1M6SQ39_9BACT</name>